<dbReference type="GO" id="GO:0006935">
    <property type="term" value="P:chemotaxis"/>
    <property type="evidence" value="ECO:0007669"/>
    <property type="project" value="UniProtKB-KW"/>
</dbReference>
<feature type="compositionally biased region" description="Low complexity" evidence="5">
    <location>
        <begin position="443"/>
        <end position="477"/>
    </location>
</feature>
<dbReference type="Pfam" id="PF00015">
    <property type="entry name" value="MCPsignal"/>
    <property type="match status" value="1"/>
</dbReference>
<protein>
    <submittedName>
        <fullName evidence="9">Methyl-accepting chemotaxis protein</fullName>
    </submittedName>
</protein>
<dbReference type="Gene3D" id="1.10.287.950">
    <property type="entry name" value="Methyl-accepting chemotaxis protein"/>
    <property type="match status" value="1"/>
</dbReference>
<dbReference type="GO" id="GO:0005886">
    <property type="term" value="C:plasma membrane"/>
    <property type="evidence" value="ECO:0007669"/>
    <property type="project" value="TreeGrafter"/>
</dbReference>
<feature type="coiled-coil region" evidence="4">
    <location>
        <begin position="622"/>
        <end position="649"/>
    </location>
</feature>
<feature type="domain" description="HAMP" evidence="8">
    <location>
        <begin position="340"/>
        <end position="392"/>
    </location>
</feature>
<dbReference type="PROSITE" id="PS50885">
    <property type="entry name" value="HAMP"/>
    <property type="match status" value="1"/>
</dbReference>
<dbReference type="PANTHER" id="PTHR43531">
    <property type="entry name" value="PROTEIN ICFG"/>
    <property type="match status" value="1"/>
</dbReference>
<keyword evidence="10" id="KW-1185">Reference proteome</keyword>
<dbReference type="InterPro" id="IPR003660">
    <property type="entry name" value="HAMP_dom"/>
</dbReference>
<feature type="region of interest" description="Disordered" evidence="5">
    <location>
        <begin position="719"/>
        <end position="750"/>
    </location>
</feature>
<keyword evidence="1" id="KW-0145">Chemotaxis</keyword>
<dbReference type="SUPFAM" id="SSF58104">
    <property type="entry name" value="Methyl-accepting chemotaxis protein (MCP) signaling domain"/>
    <property type="match status" value="1"/>
</dbReference>
<dbReference type="SMART" id="SM00304">
    <property type="entry name" value="HAMP"/>
    <property type="match status" value="3"/>
</dbReference>
<dbReference type="RefSeq" id="WP_126616949.1">
    <property type="nucleotide sequence ID" value="NZ_JBHUCY010000009.1"/>
</dbReference>
<feature type="region of interest" description="Disordered" evidence="5">
    <location>
        <begin position="443"/>
        <end position="504"/>
    </location>
</feature>
<evidence type="ECO:0000313" key="9">
    <source>
        <dbReference type="EMBL" id="RTR18602.1"/>
    </source>
</evidence>
<dbReference type="InterPro" id="IPR051310">
    <property type="entry name" value="MCP_chemotaxis"/>
</dbReference>
<evidence type="ECO:0000259" key="7">
    <source>
        <dbReference type="PROSITE" id="PS50111"/>
    </source>
</evidence>
<name>A0A3S0IE16_9PROT</name>
<keyword evidence="6" id="KW-1133">Transmembrane helix</keyword>
<dbReference type="Gene3D" id="6.10.340.10">
    <property type="match status" value="1"/>
</dbReference>
<dbReference type="GO" id="GO:0004888">
    <property type="term" value="F:transmembrane signaling receptor activity"/>
    <property type="evidence" value="ECO:0007669"/>
    <property type="project" value="TreeGrafter"/>
</dbReference>
<keyword evidence="6" id="KW-0812">Transmembrane</keyword>
<dbReference type="OrthoDB" id="9814362at2"/>
<feature type="domain" description="Methyl-accepting transducer" evidence="7">
    <location>
        <begin position="436"/>
        <end position="651"/>
    </location>
</feature>
<reference evidence="9 10" key="1">
    <citation type="submission" date="2018-12" db="EMBL/GenBank/DDBJ databases">
        <authorList>
            <person name="Yang Y."/>
        </authorList>
    </citation>
    <scope>NUCLEOTIDE SEQUENCE [LARGE SCALE GENOMIC DNA]</scope>
    <source>
        <strain evidence="9 10">L-25-5w-1</strain>
    </source>
</reference>
<feature type="transmembrane region" description="Helical" evidence="6">
    <location>
        <begin position="318"/>
        <end position="340"/>
    </location>
</feature>
<dbReference type="CDD" id="cd06225">
    <property type="entry name" value="HAMP"/>
    <property type="match status" value="1"/>
</dbReference>
<dbReference type="EMBL" id="RXMA01000014">
    <property type="protein sequence ID" value="RTR18602.1"/>
    <property type="molecule type" value="Genomic_DNA"/>
</dbReference>
<dbReference type="InterPro" id="IPR024478">
    <property type="entry name" value="HlyB_4HB_MCP"/>
</dbReference>
<comment type="caution">
    <text evidence="9">The sequence shown here is derived from an EMBL/GenBank/DDBJ whole genome shotgun (WGS) entry which is preliminary data.</text>
</comment>
<feature type="compositionally biased region" description="Basic and acidic residues" evidence="5">
    <location>
        <begin position="738"/>
        <end position="750"/>
    </location>
</feature>
<dbReference type="Pfam" id="PF12729">
    <property type="entry name" value="4HB_MCP_1"/>
    <property type="match status" value="1"/>
</dbReference>
<dbReference type="SMART" id="SM00283">
    <property type="entry name" value="MA"/>
    <property type="match status" value="1"/>
</dbReference>
<keyword evidence="3" id="KW-0807">Transducer</keyword>
<dbReference type="GO" id="GO:0007165">
    <property type="term" value="P:signal transduction"/>
    <property type="evidence" value="ECO:0007669"/>
    <property type="project" value="UniProtKB-KW"/>
</dbReference>
<keyword evidence="6" id="KW-0472">Membrane</keyword>
<dbReference type="InterPro" id="IPR004089">
    <property type="entry name" value="MCPsignal_dom"/>
</dbReference>
<evidence type="ECO:0000259" key="8">
    <source>
        <dbReference type="PROSITE" id="PS50885"/>
    </source>
</evidence>
<proteinExistence type="inferred from homology"/>
<dbReference type="PROSITE" id="PS50111">
    <property type="entry name" value="CHEMOTAXIS_TRANSDUC_2"/>
    <property type="match status" value="1"/>
</dbReference>
<evidence type="ECO:0000256" key="3">
    <source>
        <dbReference type="PROSITE-ProRule" id="PRU00284"/>
    </source>
</evidence>
<feature type="compositionally biased region" description="Polar residues" evidence="5">
    <location>
        <begin position="479"/>
        <end position="490"/>
    </location>
</feature>
<evidence type="ECO:0000256" key="1">
    <source>
        <dbReference type="ARBA" id="ARBA00022500"/>
    </source>
</evidence>
<dbReference type="AlphaFoldDB" id="A0A3S0IE16"/>
<evidence type="ECO:0000256" key="5">
    <source>
        <dbReference type="SAM" id="MobiDB-lite"/>
    </source>
</evidence>
<evidence type="ECO:0000256" key="6">
    <source>
        <dbReference type="SAM" id="Phobius"/>
    </source>
</evidence>
<comment type="similarity">
    <text evidence="2">Belongs to the methyl-accepting chemotaxis (MCP) protein family.</text>
</comment>
<evidence type="ECO:0000313" key="10">
    <source>
        <dbReference type="Proteomes" id="UP000277007"/>
    </source>
</evidence>
<dbReference type="Pfam" id="PF00672">
    <property type="entry name" value="HAMP"/>
    <property type="match status" value="1"/>
</dbReference>
<accession>A0A3S0IE16</accession>
<dbReference type="Proteomes" id="UP000277007">
    <property type="component" value="Unassembled WGS sequence"/>
</dbReference>
<evidence type="ECO:0000256" key="4">
    <source>
        <dbReference type="SAM" id="Coils"/>
    </source>
</evidence>
<organism evidence="9 10">
    <name type="scientific">Azospirillum griseum</name>
    <dbReference type="NCBI Taxonomy" id="2496639"/>
    <lineage>
        <taxon>Bacteria</taxon>
        <taxon>Pseudomonadati</taxon>
        <taxon>Pseudomonadota</taxon>
        <taxon>Alphaproteobacteria</taxon>
        <taxon>Rhodospirillales</taxon>
        <taxon>Azospirillaceae</taxon>
        <taxon>Azospirillum</taxon>
    </lineage>
</organism>
<dbReference type="PANTHER" id="PTHR43531:SF11">
    <property type="entry name" value="METHYL-ACCEPTING CHEMOTAXIS PROTEIN 3"/>
    <property type="match status" value="1"/>
</dbReference>
<evidence type="ECO:0000256" key="2">
    <source>
        <dbReference type="ARBA" id="ARBA00029447"/>
    </source>
</evidence>
<gene>
    <name evidence="9" type="ORF">EJ903_15305</name>
</gene>
<keyword evidence="4" id="KW-0175">Coiled coil</keyword>
<sequence length="750" mass="80181">MRITIKTKIITAFSAVILLSAITAGLAIRGLGELDDKIEELVSQSAQRVSLAHQIPKQVFLIQREEKNFLLASEDADIDRFDKAILTRRDETKTIFDQFRKVADGEGQKKLAQVESQFADFSASQDKVRVIGRVRSNSKGAELVNGAANDAFIAADEALRPLLDRVERGSDVSAVQLRIAHAIRKMTTDWGQARVILRNSLLSSDDASTEAALKPLPALVDSIRAQQEAIRGLLTSDDDIRAYALFLDKYRAFEKIRDEVIVLTRKNTEVKALALSIGEVRAAATKLATASDEMVAQAEKGMADDKLKADQTYANLRAILIAAVVISLLLAVGSGAYIAISVARGLAKAVELANAVAIGDLDQRVDASSDDEIRDLIAALNSMTENLRNTAVVANEIARGNLTVEAQRLSDRDALGIALETMLEKLRTVVTDASSAADNVAAGSQELSASSEELSQGATEQASAAEEASASMEEMAANIKQNAENATQTEKIARQSAKDAQASGEAVSRTVQAMQTIAEKISIVQEIARQTDLLALNAAVEAARAGEHGKGFAVVASEVRKLAERSQGAAAEISALSTESTKIAQEAGQMLARLVPDIRKTAELVEEISAACREQDIGAEQINQAIQQLDKVTQQNSSASEEMAATSEELSSMAGRLQETISYFSVDQVDRPSVMAEPVAAAPVRRAQPMARMTPPPPVKRPVGFVKAKAAPAAVLPTRPAKLNGKGHGPKINLEGGKGADELDGRYTEF</sequence>